<feature type="region of interest" description="Disordered" evidence="1">
    <location>
        <begin position="78"/>
        <end position="105"/>
    </location>
</feature>
<dbReference type="InterPro" id="IPR004352">
    <property type="entry name" value="GH114_TIM-barrel"/>
</dbReference>
<feature type="region of interest" description="Disordered" evidence="1">
    <location>
        <begin position="1"/>
        <end position="31"/>
    </location>
</feature>
<dbReference type="AlphaFoldDB" id="A0A0D2MHL9"/>
<dbReference type="OrthoDB" id="2108802at2759"/>
<gene>
    <name evidence="3" type="ORF">MNEG_5401</name>
</gene>
<feature type="domain" description="Glycoside-hydrolase family GH114 TIM-barrel" evidence="2">
    <location>
        <begin position="137"/>
        <end position="264"/>
    </location>
</feature>
<sequence>MLAQPTGERRAFRAVEPQPPQCPHPPPRSAGTYEAWRDDAAALAPYKGARLPEWAGEWWVDIRQEGVRAVMRQVRAPGGGITGRSMQRRRGAAGGGSRPCQGRSRGAVAAKGYGVDPGLTVPLVRMYTSVTPFAALQRMQDCKAKGFVGLDPDNADGYTNTNGLGLTAADQLAYNKWLAATAHDLGLAIGLKNAIDLIPDLVSDYDFFVNEQCVVFNECGAYLPAKLAYKPVWTIEYVRAAFKTACANQATYGIRTLLKTKALDSHKEECAAGEEPQPPPVNGTSGGGGGGSGTGGGSGGGGDGRVIASIWQPKASDNLAFQYQIGQAFDPGKHMLSGVQVYFVDCMDTSAEAVAAIASAGSYAVGYLSAGTLETWRPDAGDFTAADRGAASGAGEFWLDIRSENVKAVSRKRLEVCKSKGFVGVDLSNLDAYDANNGLGLTAADQLAYNKWLANTTHDLGLAAGLKADLGQIADLATSFDFFTSVGCQQAKACDQYQVAVALGKPVWNLETRLGDFLKACKCETAYGVKTVRKACSDAAPALQQ</sequence>
<dbReference type="PANTHER" id="PTHR35273">
    <property type="entry name" value="ALPHA-1,4 POLYGALACTOSAMINIDASE, PUTATIVE (AFU_ORTHOLOGUE AFUA_3G07890)-RELATED"/>
    <property type="match status" value="1"/>
</dbReference>
<feature type="compositionally biased region" description="Pro residues" evidence="1">
    <location>
        <begin position="17"/>
        <end position="28"/>
    </location>
</feature>
<dbReference type="RefSeq" id="XP_013901579.1">
    <property type="nucleotide sequence ID" value="XM_014046125.1"/>
</dbReference>
<dbReference type="InterPro" id="IPR017853">
    <property type="entry name" value="GH"/>
</dbReference>
<evidence type="ECO:0000313" key="3">
    <source>
        <dbReference type="EMBL" id="KIZ02560.1"/>
    </source>
</evidence>
<evidence type="ECO:0000259" key="2">
    <source>
        <dbReference type="Pfam" id="PF03537"/>
    </source>
</evidence>
<dbReference type="KEGG" id="mng:MNEG_5401"/>
<dbReference type="InterPro" id="IPR013785">
    <property type="entry name" value="Aldolase_TIM"/>
</dbReference>
<dbReference type="SUPFAM" id="SSF51445">
    <property type="entry name" value="(Trans)glycosidases"/>
    <property type="match status" value="2"/>
</dbReference>
<reference evidence="3 4" key="1">
    <citation type="journal article" date="2013" name="BMC Genomics">
        <title>Reconstruction of the lipid metabolism for the microalga Monoraphidium neglectum from its genome sequence reveals characteristics suitable for biofuel production.</title>
        <authorList>
            <person name="Bogen C."/>
            <person name="Al-Dilaimi A."/>
            <person name="Albersmeier A."/>
            <person name="Wichmann J."/>
            <person name="Grundmann M."/>
            <person name="Rupp O."/>
            <person name="Lauersen K.J."/>
            <person name="Blifernez-Klassen O."/>
            <person name="Kalinowski J."/>
            <person name="Goesmann A."/>
            <person name="Mussgnug J.H."/>
            <person name="Kruse O."/>
        </authorList>
    </citation>
    <scope>NUCLEOTIDE SEQUENCE [LARGE SCALE GENOMIC DNA]</scope>
    <source>
        <strain evidence="3 4">SAG 48.87</strain>
    </source>
</reference>
<dbReference type="GeneID" id="25738278"/>
<evidence type="ECO:0000313" key="4">
    <source>
        <dbReference type="Proteomes" id="UP000054498"/>
    </source>
</evidence>
<dbReference type="Proteomes" id="UP000054498">
    <property type="component" value="Unassembled WGS sequence"/>
</dbReference>
<name>A0A0D2MHL9_9CHLO</name>
<feature type="domain" description="Glycoside-hydrolase family GH114 TIM-barrel" evidence="2">
    <location>
        <begin position="321"/>
        <end position="534"/>
    </location>
</feature>
<dbReference type="STRING" id="145388.A0A0D2MHL9"/>
<keyword evidence="4" id="KW-1185">Reference proteome</keyword>
<dbReference type="Pfam" id="PF03537">
    <property type="entry name" value="Glyco_hydro_114"/>
    <property type="match status" value="3"/>
</dbReference>
<dbReference type="Gene3D" id="3.20.20.70">
    <property type="entry name" value="Aldolase class I"/>
    <property type="match status" value="2"/>
</dbReference>
<dbReference type="EMBL" id="KK101020">
    <property type="protein sequence ID" value="KIZ02560.1"/>
    <property type="molecule type" value="Genomic_DNA"/>
</dbReference>
<feature type="region of interest" description="Disordered" evidence="1">
    <location>
        <begin position="268"/>
        <end position="300"/>
    </location>
</feature>
<dbReference type="PANTHER" id="PTHR35273:SF2">
    <property type="entry name" value="ALPHA-GALACTOSIDASE"/>
    <property type="match status" value="1"/>
</dbReference>
<feature type="domain" description="Glycoside-hydrolase family GH114 TIM-barrel" evidence="2">
    <location>
        <begin position="29"/>
        <end position="73"/>
    </location>
</feature>
<accession>A0A0D2MHL9</accession>
<feature type="compositionally biased region" description="Gly residues" evidence="1">
    <location>
        <begin position="284"/>
        <end position="300"/>
    </location>
</feature>
<evidence type="ECO:0000256" key="1">
    <source>
        <dbReference type="SAM" id="MobiDB-lite"/>
    </source>
</evidence>
<proteinExistence type="predicted"/>
<protein>
    <recommendedName>
        <fullName evidence="2">Glycoside-hydrolase family GH114 TIM-barrel domain-containing protein</fullName>
    </recommendedName>
</protein>
<organism evidence="3 4">
    <name type="scientific">Monoraphidium neglectum</name>
    <dbReference type="NCBI Taxonomy" id="145388"/>
    <lineage>
        <taxon>Eukaryota</taxon>
        <taxon>Viridiplantae</taxon>
        <taxon>Chlorophyta</taxon>
        <taxon>core chlorophytes</taxon>
        <taxon>Chlorophyceae</taxon>
        <taxon>CS clade</taxon>
        <taxon>Sphaeropleales</taxon>
        <taxon>Selenastraceae</taxon>
        <taxon>Monoraphidium</taxon>
    </lineage>
</organism>